<keyword evidence="5" id="KW-1185">Reference proteome</keyword>
<protein>
    <recommendedName>
        <fullName evidence="3">SRP54-type proteins GTP-binding domain-containing protein</fullName>
    </recommendedName>
</protein>
<accession>A0A8J2YXS4</accession>
<dbReference type="EMBL" id="BMJQ01000015">
    <property type="protein sequence ID" value="GGF38048.1"/>
    <property type="molecule type" value="Genomic_DNA"/>
</dbReference>
<dbReference type="RefSeq" id="WP_189050938.1">
    <property type="nucleotide sequence ID" value="NZ_BMJQ01000015.1"/>
</dbReference>
<dbReference type="Pfam" id="PF00448">
    <property type="entry name" value="SRP54"/>
    <property type="match status" value="1"/>
</dbReference>
<dbReference type="GO" id="GO:0005525">
    <property type="term" value="F:GTP binding"/>
    <property type="evidence" value="ECO:0007669"/>
    <property type="project" value="UniProtKB-KW"/>
</dbReference>
<comment type="caution">
    <text evidence="4">The sequence shown here is derived from an EMBL/GenBank/DDBJ whole genome shotgun (WGS) entry which is preliminary data.</text>
</comment>
<dbReference type="InterPro" id="IPR000897">
    <property type="entry name" value="SRP54_GTPase_dom"/>
</dbReference>
<dbReference type="SMART" id="SM00962">
    <property type="entry name" value="SRP54"/>
    <property type="match status" value="1"/>
</dbReference>
<evidence type="ECO:0000256" key="2">
    <source>
        <dbReference type="ARBA" id="ARBA00023134"/>
    </source>
</evidence>
<keyword evidence="1" id="KW-0547">Nucleotide-binding</keyword>
<dbReference type="Proteomes" id="UP000646365">
    <property type="component" value="Unassembled WGS sequence"/>
</dbReference>
<dbReference type="Gene3D" id="3.40.50.300">
    <property type="entry name" value="P-loop containing nucleotide triphosphate hydrolases"/>
    <property type="match status" value="1"/>
</dbReference>
<keyword evidence="2" id="KW-0342">GTP-binding</keyword>
<evidence type="ECO:0000313" key="4">
    <source>
        <dbReference type="EMBL" id="GGF38048.1"/>
    </source>
</evidence>
<evidence type="ECO:0000259" key="3">
    <source>
        <dbReference type="SMART" id="SM00962"/>
    </source>
</evidence>
<reference evidence="4" key="1">
    <citation type="journal article" date="2014" name="Int. J. Syst. Evol. Microbiol.">
        <title>Complete genome sequence of Corynebacterium casei LMG S-19264T (=DSM 44701T), isolated from a smear-ripened cheese.</title>
        <authorList>
            <consortium name="US DOE Joint Genome Institute (JGI-PGF)"/>
            <person name="Walter F."/>
            <person name="Albersmeier A."/>
            <person name="Kalinowski J."/>
            <person name="Ruckert C."/>
        </authorList>
    </citation>
    <scope>NUCLEOTIDE SEQUENCE</scope>
    <source>
        <strain evidence="4">CGMCC 1.15725</strain>
    </source>
</reference>
<name>A0A8J2YXS4_9PROT</name>
<evidence type="ECO:0000256" key="1">
    <source>
        <dbReference type="ARBA" id="ARBA00022741"/>
    </source>
</evidence>
<proteinExistence type="predicted"/>
<dbReference type="GO" id="GO:0006614">
    <property type="term" value="P:SRP-dependent cotranslational protein targeting to membrane"/>
    <property type="evidence" value="ECO:0007669"/>
    <property type="project" value="InterPro"/>
</dbReference>
<evidence type="ECO:0000313" key="5">
    <source>
        <dbReference type="Proteomes" id="UP000646365"/>
    </source>
</evidence>
<dbReference type="InterPro" id="IPR027417">
    <property type="entry name" value="P-loop_NTPase"/>
</dbReference>
<sequence length="303" mass="31387">MRLKFLSADDPREAAFRAAVQLGPSAVLVENEANADGSFAGLIDGAAERPALDPIEVVEDALNFHDAPPRLVLRLIERKVRKADALHLLESGLKALLKFSALPHAARARLMLVGPPAAGKTTLVGKLAARGTTPVARVLTTDIHRPGGVEQLAEFVAVLGIDPERVDPTAPGFTASDLTVPESGPLLIDTAGLDAADTAGFAALGRLAEQTGAEPMLALPAMLDASEARLFAQAALAIGAKRVVVTRLDIAPRLGALIAAADAGLAVSAGSITQHFAFGLKPLTATVLAHHILELAAEKARPE</sequence>
<feature type="domain" description="SRP54-type proteins GTP-binding" evidence="3">
    <location>
        <begin position="107"/>
        <end position="294"/>
    </location>
</feature>
<dbReference type="AlphaFoldDB" id="A0A8J2YXS4"/>
<organism evidence="4 5">
    <name type="scientific">Aliidongia dinghuensis</name>
    <dbReference type="NCBI Taxonomy" id="1867774"/>
    <lineage>
        <taxon>Bacteria</taxon>
        <taxon>Pseudomonadati</taxon>
        <taxon>Pseudomonadota</taxon>
        <taxon>Alphaproteobacteria</taxon>
        <taxon>Rhodospirillales</taxon>
        <taxon>Dongiaceae</taxon>
        <taxon>Aliidongia</taxon>
    </lineage>
</organism>
<dbReference type="SUPFAM" id="SSF52540">
    <property type="entry name" value="P-loop containing nucleoside triphosphate hydrolases"/>
    <property type="match status" value="1"/>
</dbReference>
<reference evidence="4" key="2">
    <citation type="submission" date="2020-09" db="EMBL/GenBank/DDBJ databases">
        <authorList>
            <person name="Sun Q."/>
            <person name="Zhou Y."/>
        </authorList>
    </citation>
    <scope>NUCLEOTIDE SEQUENCE</scope>
    <source>
        <strain evidence="4">CGMCC 1.15725</strain>
    </source>
</reference>
<gene>
    <name evidence="4" type="ORF">GCM10011611_50530</name>
</gene>